<comment type="similarity">
    <text evidence="3 11">Belongs to the peptidase M50B family.</text>
</comment>
<dbReference type="InterPro" id="IPR008915">
    <property type="entry name" value="Peptidase_M50"/>
</dbReference>
<dbReference type="EC" id="3.4.24.-" evidence="11"/>
<dbReference type="AlphaFoldDB" id="A0A419V5T3"/>
<evidence type="ECO:0000256" key="3">
    <source>
        <dbReference type="ARBA" id="ARBA00007931"/>
    </source>
</evidence>
<feature type="transmembrane region" description="Helical" evidence="11">
    <location>
        <begin position="394"/>
        <end position="413"/>
    </location>
</feature>
<dbReference type="GO" id="GO:0046872">
    <property type="term" value="F:metal ion binding"/>
    <property type="evidence" value="ECO:0007669"/>
    <property type="project" value="UniProtKB-KW"/>
</dbReference>
<feature type="transmembrane region" description="Helical" evidence="11">
    <location>
        <begin position="6"/>
        <end position="25"/>
    </location>
</feature>
<protein>
    <recommendedName>
        <fullName evidence="11">Zinc metalloprotease</fullName>
        <ecNumber evidence="11">3.4.24.-</ecNumber>
    </recommendedName>
</protein>
<keyword evidence="10 11" id="KW-0472">Membrane</keyword>
<keyword evidence="8 11" id="KW-1133">Transmembrane helix</keyword>
<dbReference type="EMBL" id="RAPK01000007">
    <property type="protein sequence ID" value="RKD75343.1"/>
    <property type="molecule type" value="Genomic_DNA"/>
</dbReference>
<dbReference type="Gene3D" id="2.30.42.10">
    <property type="match status" value="1"/>
</dbReference>
<dbReference type="CDD" id="cd06163">
    <property type="entry name" value="S2P-M50_PDZ_RseP-like"/>
    <property type="match status" value="1"/>
</dbReference>
<evidence type="ECO:0000256" key="11">
    <source>
        <dbReference type="RuleBase" id="RU362031"/>
    </source>
</evidence>
<reference evidence="13 14" key="1">
    <citation type="submission" date="2018-09" db="EMBL/GenBank/DDBJ databases">
        <title>Genomic Encyclopedia of Archaeal and Bacterial Type Strains, Phase II (KMG-II): from individual species to whole genera.</title>
        <authorList>
            <person name="Goeker M."/>
        </authorList>
    </citation>
    <scope>NUCLEOTIDE SEQUENCE [LARGE SCALE GENOMIC DNA]</scope>
    <source>
        <strain evidence="13 14">DSM 17008</strain>
    </source>
</reference>
<keyword evidence="11" id="KW-0479">Metal-binding</keyword>
<evidence type="ECO:0000256" key="5">
    <source>
        <dbReference type="ARBA" id="ARBA00022692"/>
    </source>
</evidence>
<evidence type="ECO:0000313" key="14">
    <source>
        <dbReference type="Proteomes" id="UP000285120"/>
    </source>
</evidence>
<comment type="subcellular location">
    <subcellularLocation>
        <location evidence="2">Membrane</location>
        <topology evidence="2">Multi-pass membrane protein</topology>
    </subcellularLocation>
</comment>
<feature type="transmembrane region" description="Helical" evidence="11">
    <location>
        <begin position="169"/>
        <end position="193"/>
    </location>
</feature>
<dbReference type="InterPro" id="IPR036034">
    <property type="entry name" value="PDZ_sf"/>
</dbReference>
<proteinExistence type="inferred from homology"/>
<feature type="domain" description="Peptidase M50" evidence="12">
    <location>
        <begin position="7"/>
        <end position="407"/>
    </location>
</feature>
<evidence type="ECO:0000256" key="1">
    <source>
        <dbReference type="ARBA" id="ARBA00001947"/>
    </source>
</evidence>
<comment type="caution">
    <text evidence="13">The sequence shown here is derived from an EMBL/GenBank/DDBJ whole genome shotgun (WGS) entry which is preliminary data.</text>
</comment>
<evidence type="ECO:0000313" key="13">
    <source>
        <dbReference type="EMBL" id="RKD75343.1"/>
    </source>
</evidence>
<dbReference type="Pfam" id="PF02163">
    <property type="entry name" value="Peptidase_M50"/>
    <property type="match status" value="1"/>
</dbReference>
<evidence type="ECO:0000256" key="7">
    <source>
        <dbReference type="ARBA" id="ARBA00022833"/>
    </source>
</evidence>
<organism evidence="13 14">
    <name type="scientific">Sinobaca qinghaiensis</name>
    <dbReference type="NCBI Taxonomy" id="342944"/>
    <lineage>
        <taxon>Bacteria</taxon>
        <taxon>Bacillati</taxon>
        <taxon>Bacillota</taxon>
        <taxon>Bacilli</taxon>
        <taxon>Bacillales</taxon>
        <taxon>Sporolactobacillaceae</taxon>
        <taxon>Sinobaca</taxon>
    </lineage>
</organism>
<evidence type="ECO:0000259" key="12">
    <source>
        <dbReference type="Pfam" id="PF02163"/>
    </source>
</evidence>
<comment type="cofactor">
    <cofactor evidence="1 11">
        <name>Zn(2+)</name>
        <dbReference type="ChEBI" id="CHEBI:29105"/>
    </cofactor>
</comment>
<feature type="transmembrane region" description="Helical" evidence="11">
    <location>
        <begin position="340"/>
        <end position="365"/>
    </location>
</feature>
<dbReference type="CDD" id="cd23081">
    <property type="entry name" value="cpPDZ_EcRseP-like"/>
    <property type="match status" value="1"/>
</dbReference>
<evidence type="ECO:0000256" key="6">
    <source>
        <dbReference type="ARBA" id="ARBA00022801"/>
    </source>
</evidence>
<evidence type="ECO:0000256" key="8">
    <source>
        <dbReference type="ARBA" id="ARBA00022989"/>
    </source>
</evidence>
<keyword evidence="7 11" id="KW-0862">Zinc</keyword>
<dbReference type="GO" id="GO:0006508">
    <property type="term" value="P:proteolysis"/>
    <property type="evidence" value="ECO:0007669"/>
    <property type="project" value="UniProtKB-KW"/>
</dbReference>
<dbReference type="RefSeq" id="WP_120192228.1">
    <property type="nucleotide sequence ID" value="NZ_RAPK01000007.1"/>
</dbReference>
<dbReference type="PANTHER" id="PTHR42837:SF2">
    <property type="entry name" value="MEMBRANE METALLOPROTEASE ARASP2, CHLOROPLASTIC-RELATED"/>
    <property type="match status" value="1"/>
</dbReference>
<dbReference type="GO" id="GO:0004222">
    <property type="term" value="F:metalloendopeptidase activity"/>
    <property type="evidence" value="ECO:0007669"/>
    <property type="project" value="InterPro"/>
</dbReference>
<dbReference type="InterPro" id="IPR004387">
    <property type="entry name" value="Pept_M50_Zn"/>
</dbReference>
<gene>
    <name evidence="13" type="ORF">ATL39_1042</name>
</gene>
<name>A0A419V5T3_9BACL</name>
<accession>A0A419V5T3</accession>
<dbReference type="SUPFAM" id="SSF50156">
    <property type="entry name" value="PDZ domain-like"/>
    <property type="match status" value="1"/>
</dbReference>
<keyword evidence="5 11" id="KW-0812">Transmembrane</keyword>
<dbReference type="NCBIfam" id="TIGR00054">
    <property type="entry name" value="RIP metalloprotease RseP"/>
    <property type="match status" value="1"/>
</dbReference>
<dbReference type="GO" id="GO:0016020">
    <property type="term" value="C:membrane"/>
    <property type="evidence" value="ECO:0007669"/>
    <property type="project" value="UniProtKB-SubCell"/>
</dbReference>
<sequence>MDTLIAIIIIFGVLVAVHEWGHLYFAKKAGILCREFAIGFGPKIFSTKRNETLYTVRLLPLGGYVRMAGEEPEQVQIKPGYEVGLVWNEAGKVKEIIVNNKSKHPEAKVVSVERIDLDKQLFIEAYTDDEEELQRFDVDDACNMIVDEKPEQIAPYHRQFGSKKPGPKFLTIFAGPAMNFILAFVLFMTFALINGVPTDEASMGELVDGSPAQEAGLMQGDEVNAVDGQQVNTWQEMTSVIQQNPGQAVPFDIVRDGQEQTITVEPDSVYDEMAEQEIGQIGVNAPAPEHSFFGAIEYGATSVVEVATLIFQVLSTILTGQFSLDDLAGPVGIYNATGEVASLGILVLVQWAAMLSVNLGIVNLLPLPALDGGRLIFITLEAIRRKPIDPQKEGMVHLLGFALLILLMLAVTWNDINRFFL</sequence>
<keyword evidence="14" id="KW-1185">Reference proteome</keyword>
<evidence type="ECO:0000256" key="4">
    <source>
        <dbReference type="ARBA" id="ARBA00022670"/>
    </source>
</evidence>
<keyword evidence="9 11" id="KW-0482">Metalloprotease</keyword>
<keyword evidence="4 13" id="KW-0645">Protease</keyword>
<evidence type="ECO:0000256" key="9">
    <source>
        <dbReference type="ARBA" id="ARBA00023049"/>
    </source>
</evidence>
<evidence type="ECO:0000256" key="10">
    <source>
        <dbReference type="ARBA" id="ARBA00023136"/>
    </source>
</evidence>
<dbReference type="PANTHER" id="PTHR42837">
    <property type="entry name" value="REGULATOR OF SIGMA-E PROTEASE RSEP"/>
    <property type="match status" value="1"/>
</dbReference>
<dbReference type="OrthoDB" id="9782003at2"/>
<evidence type="ECO:0000256" key="2">
    <source>
        <dbReference type="ARBA" id="ARBA00004141"/>
    </source>
</evidence>
<dbReference type="Proteomes" id="UP000285120">
    <property type="component" value="Unassembled WGS sequence"/>
</dbReference>
<keyword evidence="6 11" id="KW-0378">Hydrolase</keyword>